<feature type="compositionally biased region" description="Polar residues" evidence="1">
    <location>
        <begin position="336"/>
        <end position="349"/>
    </location>
</feature>
<dbReference type="Proteomes" id="UP000001881">
    <property type="component" value="Unassembled WGS sequence"/>
</dbReference>
<dbReference type="OMA" id="QSMGDQQ"/>
<feature type="compositionally biased region" description="Pro residues" evidence="1">
    <location>
        <begin position="367"/>
        <end position="380"/>
    </location>
</feature>
<dbReference type="VEuPathDB" id="FungiDB:SMAC_00775"/>
<proteinExistence type="predicted"/>
<feature type="region of interest" description="Disordered" evidence="1">
    <location>
        <begin position="335"/>
        <end position="439"/>
    </location>
</feature>
<feature type="compositionally biased region" description="Polar residues" evidence="1">
    <location>
        <begin position="386"/>
        <end position="396"/>
    </location>
</feature>
<accession>F7VN15</accession>
<feature type="compositionally biased region" description="Basic residues" evidence="1">
    <location>
        <begin position="515"/>
        <end position="529"/>
    </location>
</feature>
<feature type="transmembrane region" description="Helical" evidence="2">
    <location>
        <begin position="282"/>
        <end position="305"/>
    </location>
</feature>
<keyword evidence="5" id="KW-1185">Reference proteome</keyword>
<dbReference type="AlphaFoldDB" id="F7VN15"/>
<keyword evidence="2" id="KW-0812">Transmembrane</keyword>
<keyword evidence="2" id="KW-0472">Membrane</keyword>
<evidence type="ECO:0000313" key="4">
    <source>
        <dbReference type="EMBL" id="CCC06744.1"/>
    </source>
</evidence>
<dbReference type="OrthoDB" id="4586544at2759"/>
<comment type="caution">
    <text evidence="4">The sequence shown here is derived from an EMBL/GenBank/DDBJ whole genome shotgun (WGS) entry which is preliminary data.</text>
</comment>
<evidence type="ECO:0000313" key="5">
    <source>
        <dbReference type="Proteomes" id="UP000001881"/>
    </source>
</evidence>
<evidence type="ECO:0000256" key="1">
    <source>
        <dbReference type="SAM" id="MobiDB-lite"/>
    </source>
</evidence>
<feature type="signal peptide" evidence="3">
    <location>
        <begin position="1"/>
        <end position="25"/>
    </location>
</feature>
<keyword evidence="3" id="KW-0732">Signal</keyword>
<gene>
    <name evidence="4" type="ORF">SMAC_00775</name>
</gene>
<feature type="region of interest" description="Disordered" evidence="1">
    <location>
        <begin position="507"/>
        <end position="584"/>
    </location>
</feature>
<protein>
    <submittedName>
        <fullName evidence="4">WGS project CABT00000000 data, contig 2.2</fullName>
    </submittedName>
</protein>
<reference evidence="4 5" key="1">
    <citation type="journal article" date="2010" name="PLoS Genet.">
        <title>De novo assembly of a 40 Mb eukaryotic genome from short sequence reads: Sordaria macrospora, a model organism for fungal morphogenesis.</title>
        <authorList>
            <person name="Nowrousian M."/>
            <person name="Stajich J."/>
            <person name="Chu M."/>
            <person name="Engh I."/>
            <person name="Espagne E."/>
            <person name="Halliday K."/>
            <person name="Kamerewerd J."/>
            <person name="Kempken F."/>
            <person name="Knab B."/>
            <person name="Kuo H.C."/>
            <person name="Osiewacz H.D."/>
            <person name="Poeggeler S."/>
            <person name="Read N."/>
            <person name="Seiler S."/>
            <person name="Smith K."/>
            <person name="Zickler D."/>
            <person name="Kueck U."/>
            <person name="Freitag M."/>
        </authorList>
    </citation>
    <scope>NUCLEOTIDE SEQUENCE [LARGE SCALE GENOMIC DNA]</scope>
    <source>
        <strain evidence="5">ATCC MYA-333 / DSM 997 / K(L3346) / K-hell</strain>
        <tissue evidence="4">Mycelium</tissue>
    </source>
</reference>
<evidence type="ECO:0000256" key="2">
    <source>
        <dbReference type="SAM" id="Phobius"/>
    </source>
</evidence>
<evidence type="ECO:0000256" key="3">
    <source>
        <dbReference type="SAM" id="SignalP"/>
    </source>
</evidence>
<dbReference type="EMBL" id="CABT02000002">
    <property type="protein sequence ID" value="CCC06744.1"/>
    <property type="molecule type" value="Genomic_DNA"/>
</dbReference>
<dbReference type="HOGENOM" id="CLU_500668_0_0_1"/>
<dbReference type="eggNOG" id="ENOG502RJJQ">
    <property type="taxonomic scope" value="Eukaryota"/>
</dbReference>
<keyword evidence="2" id="KW-1133">Transmembrane helix</keyword>
<name>F7VN15_SORMK</name>
<organism evidence="4 5">
    <name type="scientific">Sordaria macrospora (strain ATCC MYA-333 / DSM 997 / K(L3346) / K-hell)</name>
    <dbReference type="NCBI Taxonomy" id="771870"/>
    <lineage>
        <taxon>Eukaryota</taxon>
        <taxon>Fungi</taxon>
        <taxon>Dikarya</taxon>
        <taxon>Ascomycota</taxon>
        <taxon>Pezizomycotina</taxon>
        <taxon>Sordariomycetes</taxon>
        <taxon>Sordariomycetidae</taxon>
        <taxon>Sordariales</taxon>
        <taxon>Sordariaceae</taxon>
        <taxon>Sordaria</taxon>
    </lineage>
</organism>
<feature type="compositionally biased region" description="Low complexity" evidence="1">
    <location>
        <begin position="545"/>
        <end position="564"/>
    </location>
</feature>
<dbReference type="InParanoid" id="F7VN15"/>
<feature type="compositionally biased region" description="Basic and acidic residues" evidence="1">
    <location>
        <begin position="565"/>
        <end position="574"/>
    </location>
</feature>
<feature type="chain" id="PRO_5003370476" evidence="3">
    <location>
        <begin position="26"/>
        <end position="584"/>
    </location>
</feature>
<feature type="compositionally biased region" description="Pro residues" evidence="1">
    <location>
        <begin position="423"/>
        <end position="436"/>
    </location>
</feature>
<sequence>MRKRDRLKYGLILGIIVCCSTALSALDNVASAESAETDNLVKPWPHYHPPVGARSPVNSQQDHRSQPVLTTVTSTISAAVAAKATPSPFPTTAPTAMGSPQLNNPIFATISSLSSALEEAESNAIYISSLLAISIIGLQESIDQLTSSAFSALASVQASASSAVASAEASASNAVISAERSASSRVSSMSSSMSEMLDQGDVVTVTVTATVVSVTTDLVGSTVTVTADPSSTDSSSTMVGASPIWQTADRPVNIYQAPNDSQAQNENDIKAVQGAALSVNRAAIAVVVAIIGSSLLSLAGFYLFVRYRKRKQKKKEEEQNVSDALDRAIVSYIVKDQTSPTSNDGDPSSPTGPPETIHLETIEEVNTPPPDMGPLPPPVRRPSQAYRPSQTPQTPQFEPPAGISPRQIGQAVSKDYSIDTLPSPGPPPTIPLPTPPATKDIRRNISIRHAPESRDSVYGDILARPLTTVTTNSSVMSGVNAGGYPLGHARTVSSTVAGSVGVVGRMASNASASTRGRHTRGPSTSRRRAASAGSVRLQGQSMGDQQQQRQQQQQQQQKQQQQQQPERRDDRRDLNWPLPKNGFV</sequence>